<keyword evidence="1" id="KW-0677">Repeat</keyword>
<dbReference type="InterPro" id="IPR000210">
    <property type="entry name" value="BTB/POZ_dom"/>
</dbReference>
<dbReference type="CDD" id="cd18186">
    <property type="entry name" value="BTB_POZ_ZBTB_KLHL-like"/>
    <property type="match status" value="1"/>
</dbReference>
<feature type="domain" description="BTB" evidence="4">
    <location>
        <begin position="368"/>
        <end position="434"/>
    </location>
</feature>
<dbReference type="PROSITE" id="PS50088">
    <property type="entry name" value="ANK_REPEAT"/>
    <property type="match status" value="2"/>
</dbReference>
<evidence type="ECO:0000256" key="2">
    <source>
        <dbReference type="ARBA" id="ARBA00023043"/>
    </source>
</evidence>
<organism evidence="5 6">
    <name type="scientific">Anaeramoeba ignava</name>
    <name type="common">Anaerobic marine amoeba</name>
    <dbReference type="NCBI Taxonomy" id="1746090"/>
    <lineage>
        <taxon>Eukaryota</taxon>
        <taxon>Metamonada</taxon>
        <taxon>Anaeramoebidae</taxon>
        <taxon>Anaeramoeba</taxon>
    </lineage>
</organism>
<feature type="repeat" description="ANK" evidence="3">
    <location>
        <begin position="63"/>
        <end position="91"/>
    </location>
</feature>
<dbReference type="SMART" id="SM00225">
    <property type="entry name" value="BTB"/>
    <property type="match status" value="1"/>
</dbReference>
<protein>
    <submittedName>
        <fullName evidence="5">Ankyrin repeat ph and sec7 domain containing protein secg-related</fullName>
    </submittedName>
</protein>
<reference evidence="5" key="1">
    <citation type="submission" date="2022-10" db="EMBL/GenBank/DDBJ databases">
        <title>Novel sulphate-reducing endosymbionts in the free-living metamonad Anaeramoeba.</title>
        <authorList>
            <person name="Jerlstrom-Hultqvist J."/>
            <person name="Cepicka I."/>
            <person name="Gallot-Lavallee L."/>
            <person name="Salas-Leiva D."/>
            <person name="Curtis B.A."/>
            <person name="Zahonova K."/>
            <person name="Pipaliya S."/>
            <person name="Dacks J."/>
            <person name="Roger A.J."/>
        </authorList>
    </citation>
    <scope>NUCLEOTIDE SEQUENCE</scope>
    <source>
        <strain evidence="5">BMAN</strain>
    </source>
</reference>
<dbReference type="Proteomes" id="UP001149090">
    <property type="component" value="Unassembled WGS sequence"/>
</dbReference>
<dbReference type="Pfam" id="PF00651">
    <property type="entry name" value="BTB"/>
    <property type="match status" value="1"/>
</dbReference>
<evidence type="ECO:0000313" key="6">
    <source>
        <dbReference type="Proteomes" id="UP001149090"/>
    </source>
</evidence>
<gene>
    <name evidence="5" type="ORF">M0811_11879</name>
</gene>
<dbReference type="PROSITE" id="PS50297">
    <property type="entry name" value="ANK_REP_REGION"/>
    <property type="match status" value="2"/>
</dbReference>
<name>A0A9Q0LAG3_ANAIG</name>
<dbReference type="Gene3D" id="3.30.710.10">
    <property type="entry name" value="Potassium Channel Kv1.1, Chain A"/>
    <property type="match status" value="1"/>
</dbReference>
<evidence type="ECO:0000256" key="3">
    <source>
        <dbReference type="PROSITE-ProRule" id="PRU00023"/>
    </source>
</evidence>
<accession>A0A9Q0LAG3</accession>
<feature type="repeat" description="ANK" evidence="3">
    <location>
        <begin position="30"/>
        <end position="64"/>
    </location>
</feature>
<dbReference type="Gene3D" id="1.25.40.20">
    <property type="entry name" value="Ankyrin repeat-containing domain"/>
    <property type="match status" value="2"/>
</dbReference>
<dbReference type="SUPFAM" id="SSF48403">
    <property type="entry name" value="Ankyrin repeat"/>
    <property type="match status" value="1"/>
</dbReference>
<dbReference type="InterPro" id="IPR002110">
    <property type="entry name" value="Ankyrin_rpt"/>
</dbReference>
<keyword evidence="2 3" id="KW-0040">ANK repeat</keyword>
<dbReference type="InterPro" id="IPR011333">
    <property type="entry name" value="SKP1/BTB/POZ_sf"/>
</dbReference>
<dbReference type="PROSITE" id="PS50097">
    <property type="entry name" value="BTB"/>
    <property type="match status" value="1"/>
</dbReference>
<dbReference type="SMART" id="SM00248">
    <property type="entry name" value="ANK"/>
    <property type="match status" value="4"/>
</dbReference>
<dbReference type="PANTHER" id="PTHR24126:SF14">
    <property type="entry name" value="ANK_REP_REGION DOMAIN-CONTAINING PROTEIN"/>
    <property type="match status" value="1"/>
</dbReference>
<dbReference type="EMBL" id="JAPDFW010000108">
    <property type="protein sequence ID" value="KAJ5069123.1"/>
    <property type="molecule type" value="Genomic_DNA"/>
</dbReference>
<sequence length="472" mass="55179">MTDLFKVIDSNSLKEVEKVLNEKNINTPNFDISPLSFACQKKDIDLKIVQLLVSKGADINFSSGYRPLIFAIKNHNLELIDYLLSSGVDLNFLIAFTPLFLAYQEKLPKEILRKFIELGDNVNHSTNFLMNNWDGTILNQMIRKNDYDLDFIQYLFSKGLDPNITNQTVIHTAINQKSPESVIKLLATKTNFWNDKVIPILVFCLRSPLDNKEKLKYLTILIDNGAPVYALYNKRKISVQCYDQYLKDFLDNYENICQEFLEFYQKSELTDFIITSDNGTINCHKQIIEMRLGKDLVEKLIPFCEKKEKQEVENMMKWIYSGIFEGNPEETSVLLNEIGMSNELILSKSRRFGLVRDLEAWSKKEEEKDFAIIVEDQPIKVHKLILAIRSELFFNMFVNVKDDSNQVRDYSQKTFGAIKALIHYFYLDKLPEDITQSEFEELENASEFYQMHSKNSFLYRQNLFDFPLKKDD</sequence>
<dbReference type="PANTHER" id="PTHR24126">
    <property type="entry name" value="ANKYRIN REPEAT, PH AND SEC7 DOMAIN CONTAINING PROTEIN SECG-RELATED"/>
    <property type="match status" value="1"/>
</dbReference>
<dbReference type="AlphaFoldDB" id="A0A9Q0LAG3"/>
<keyword evidence="6" id="KW-1185">Reference proteome</keyword>
<evidence type="ECO:0000256" key="1">
    <source>
        <dbReference type="ARBA" id="ARBA00022737"/>
    </source>
</evidence>
<dbReference type="SUPFAM" id="SSF54695">
    <property type="entry name" value="POZ domain"/>
    <property type="match status" value="1"/>
</dbReference>
<evidence type="ECO:0000313" key="5">
    <source>
        <dbReference type="EMBL" id="KAJ5069123.1"/>
    </source>
</evidence>
<proteinExistence type="predicted"/>
<dbReference type="Pfam" id="PF12796">
    <property type="entry name" value="Ank_2"/>
    <property type="match status" value="1"/>
</dbReference>
<evidence type="ECO:0000259" key="4">
    <source>
        <dbReference type="PROSITE" id="PS50097"/>
    </source>
</evidence>
<dbReference type="OrthoDB" id="194358at2759"/>
<dbReference type="InterPro" id="IPR036770">
    <property type="entry name" value="Ankyrin_rpt-contain_sf"/>
</dbReference>
<comment type="caution">
    <text evidence="5">The sequence shown here is derived from an EMBL/GenBank/DDBJ whole genome shotgun (WGS) entry which is preliminary data.</text>
</comment>